<organism evidence="1 2">
    <name type="scientific">Candidatus Nomurabacteria bacterium GW2011_GWA1_46_11</name>
    <dbReference type="NCBI Taxonomy" id="1618732"/>
    <lineage>
        <taxon>Bacteria</taxon>
        <taxon>Candidatus Nomuraibacteriota</taxon>
    </lineage>
</organism>
<comment type="caution">
    <text evidence="1">The sequence shown here is derived from an EMBL/GenBank/DDBJ whole genome shotgun (WGS) entry which is preliminary data.</text>
</comment>
<evidence type="ECO:0000313" key="2">
    <source>
        <dbReference type="Proteomes" id="UP000034107"/>
    </source>
</evidence>
<reference evidence="1 2" key="1">
    <citation type="journal article" date="2015" name="Nature">
        <title>rRNA introns, odd ribosomes, and small enigmatic genomes across a large radiation of phyla.</title>
        <authorList>
            <person name="Brown C.T."/>
            <person name="Hug L.A."/>
            <person name="Thomas B.C."/>
            <person name="Sharon I."/>
            <person name="Castelle C.J."/>
            <person name="Singh A."/>
            <person name="Wilkins M.J."/>
            <person name="Williams K.H."/>
            <person name="Banfield J.F."/>
        </authorList>
    </citation>
    <scope>NUCLEOTIDE SEQUENCE [LARGE SCALE GENOMIC DNA]</scope>
</reference>
<gene>
    <name evidence="1" type="ORF">UX31_C0010G0005</name>
</gene>
<evidence type="ECO:0000313" key="1">
    <source>
        <dbReference type="EMBL" id="KKU21874.1"/>
    </source>
</evidence>
<name>A0A0G1NMQ0_9BACT</name>
<accession>A0A0G1NMQ0</accession>
<dbReference type="Proteomes" id="UP000034107">
    <property type="component" value="Unassembled WGS sequence"/>
</dbReference>
<dbReference type="AlphaFoldDB" id="A0A0G1NMQ0"/>
<proteinExistence type="predicted"/>
<sequence length="172" mass="19778">MSRSVYVSDYSVRGSWVQISHPGGKITLPKKELSAVDPFYRDEVFTLAAAVCQEHARRWGDAWKYRLVGEDPTRHLVEFMVEVSVVTTPRTLPQKIQEAQFSFQALWWLDGDQLRVMEWGRQPLWESAYNTPSEGPLTEDHIPASVIQRMLLELPKVSSYINDEEEVLVVSN</sequence>
<dbReference type="EMBL" id="LCLS01000010">
    <property type="protein sequence ID" value="KKU21874.1"/>
    <property type="molecule type" value="Genomic_DNA"/>
</dbReference>
<protein>
    <submittedName>
        <fullName evidence="1">Uncharacterized protein</fullName>
    </submittedName>
</protein>